<feature type="domain" description="Phosphomannose isomerase type I catalytic" evidence="16">
    <location>
        <begin position="6"/>
        <end position="151"/>
    </location>
</feature>
<keyword evidence="7 12" id="KW-0479">Metal-binding</keyword>
<dbReference type="GO" id="GO:0004476">
    <property type="term" value="F:mannose-6-phosphate isomerase activity"/>
    <property type="evidence" value="ECO:0007669"/>
    <property type="project" value="UniProtKB-EC"/>
</dbReference>
<dbReference type="AlphaFoldDB" id="A0AAV9QHB0"/>
<keyword evidence="18" id="KW-1185">Reference proteome</keyword>
<dbReference type="InterPro" id="IPR014710">
    <property type="entry name" value="RmlC-like_jellyroll"/>
</dbReference>
<feature type="binding site" evidence="12">
    <location>
        <position position="107"/>
    </location>
    <ligand>
        <name>Zn(2+)</name>
        <dbReference type="ChEBI" id="CHEBI:29105"/>
    </ligand>
</feature>
<comment type="caution">
    <text evidence="17">The sequence shown here is derived from an EMBL/GenBank/DDBJ whole genome shotgun (WGS) entry which is preliminary data.</text>
</comment>
<evidence type="ECO:0000256" key="7">
    <source>
        <dbReference type="ARBA" id="ARBA00022723"/>
    </source>
</evidence>
<dbReference type="Pfam" id="PF20511">
    <property type="entry name" value="PMI_typeI_cat"/>
    <property type="match status" value="1"/>
</dbReference>
<dbReference type="InterPro" id="IPR016305">
    <property type="entry name" value="Mannose-6-P_Isomerase"/>
</dbReference>
<keyword evidence="9" id="KW-0413">Isomerase</keyword>
<organism evidence="17 18">
    <name type="scientific">Vermiconidia calcicola</name>
    <dbReference type="NCBI Taxonomy" id="1690605"/>
    <lineage>
        <taxon>Eukaryota</taxon>
        <taxon>Fungi</taxon>
        <taxon>Dikarya</taxon>
        <taxon>Ascomycota</taxon>
        <taxon>Pezizomycotina</taxon>
        <taxon>Dothideomycetes</taxon>
        <taxon>Dothideomycetidae</taxon>
        <taxon>Mycosphaerellales</taxon>
        <taxon>Extremaceae</taxon>
        <taxon>Vermiconidia</taxon>
    </lineage>
</organism>
<evidence type="ECO:0000256" key="11">
    <source>
        <dbReference type="ARBA" id="ARBA00030762"/>
    </source>
</evidence>
<evidence type="ECO:0000256" key="1">
    <source>
        <dbReference type="ARBA" id="ARBA00000757"/>
    </source>
</evidence>
<keyword evidence="8 12" id="KW-0862">Zinc</keyword>
<dbReference type="GO" id="GO:0008270">
    <property type="term" value="F:zinc ion binding"/>
    <property type="evidence" value="ECO:0007669"/>
    <property type="project" value="InterPro"/>
</dbReference>
<dbReference type="PANTHER" id="PTHR10309:SF4">
    <property type="entry name" value="MANNOSE-6-PHOSPHATE ISOMERASE"/>
    <property type="match status" value="1"/>
</dbReference>
<dbReference type="Gene3D" id="2.60.120.10">
    <property type="entry name" value="Jelly Rolls"/>
    <property type="match status" value="2"/>
</dbReference>
<feature type="region of interest" description="Disordered" evidence="14">
    <location>
        <begin position="313"/>
        <end position="335"/>
    </location>
</feature>
<feature type="binding site" evidence="12">
    <location>
        <position position="109"/>
    </location>
    <ligand>
        <name>Zn(2+)</name>
        <dbReference type="ChEBI" id="CHEBI:29105"/>
    </ligand>
</feature>
<gene>
    <name evidence="17" type="ORF">LTR25_002671</name>
</gene>
<dbReference type="Proteomes" id="UP001345827">
    <property type="component" value="Unassembled WGS sequence"/>
</dbReference>
<dbReference type="GO" id="GO:0009298">
    <property type="term" value="P:GDP-mannose biosynthetic process"/>
    <property type="evidence" value="ECO:0007669"/>
    <property type="project" value="InterPro"/>
</dbReference>
<evidence type="ECO:0000259" key="15">
    <source>
        <dbReference type="Pfam" id="PF01238"/>
    </source>
</evidence>
<dbReference type="GO" id="GO:0005829">
    <property type="term" value="C:cytosol"/>
    <property type="evidence" value="ECO:0007669"/>
    <property type="project" value="TreeGrafter"/>
</dbReference>
<dbReference type="InterPro" id="IPR011051">
    <property type="entry name" value="RmlC_Cupin_sf"/>
</dbReference>
<dbReference type="NCBIfam" id="TIGR00218">
    <property type="entry name" value="manA"/>
    <property type="match status" value="1"/>
</dbReference>
<comment type="catalytic activity">
    <reaction evidence="1">
        <text>D-mannose 6-phosphate = D-fructose 6-phosphate</text>
        <dbReference type="Rhea" id="RHEA:12356"/>
        <dbReference type="ChEBI" id="CHEBI:58735"/>
        <dbReference type="ChEBI" id="CHEBI:61527"/>
        <dbReference type="EC" id="5.3.1.8"/>
    </reaction>
</comment>
<evidence type="ECO:0000313" key="17">
    <source>
        <dbReference type="EMBL" id="KAK5540894.1"/>
    </source>
</evidence>
<evidence type="ECO:0000256" key="9">
    <source>
        <dbReference type="ARBA" id="ARBA00023235"/>
    </source>
</evidence>
<evidence type="ECO:0000256" key="5">
    <source>
        <dbReference type="ARBA" id="ARBA00011956"/>
    </source>
</evidence>
<dbReference type="EC" id="5.3.1.8" evidence="5"/>
<evidence type="ECO:0000256" key="10">
    <source>
        <dbReference type="ARBA" id="ARBA00029741"/>
    </source>
</evidence>
<reference evidence="17 18" key="1">
    <citation type="submission" date="2023-06" db="EMBL/GenBank/DDBJ databases">
        <title>Black Yeasts Isolated from many extreme environments.</title>
        <authorList>
            <person name="Coleine C."/>
            <person name="Stajich J.E."/>
            <person name="Selbmann L."/>
        </authorList>
    </citation>
    <scope>NUCLEOTIDE SEQUENCE [LARGE SCALE GENOMIC DNA]</scope>
    <source>
        <strain evidence="17 18">CCFEE 5887</strain>
    </source>
</reference>
<evidence type="ECO:0000313" key="18">
    <source>
        <dbReference type="Proteomes" id="UP001345827"/>
    </source>
</evidence>
<evidence type="ECO:0000256" key="8">
    <source>
        <dbReference type="ARBA" id="ARBA00022833"/>
    </source>
</evidence>
<dbReference type="SUPFAM" id="SSF51182">
    <property type="entry name" value="RmlC-like cupins"/>
    <property type="match status" value="1"/>
</dbReference>
<dbReference type="InterPro" id="IPR046457">
    <property type="entry name" value="PMI_typeI_cat"/>
</dbReference>
<evidence type="ECO:0000256" key="4">
    <source>
        <dbReference type="ARBA" id="ARBA00010772"/>
    </source>
</evidence>
<feature type="binding site" evidence="12">
    <location>
        <position position="267"/>
    </location>
    <ligand>
        <name>Zn(2+)</name>
        <dbReference type="ChEBI" id="CHEBI:29105"/>
    </ligand>
</feature>
<dbReference type="CDD" id="cd07011">
    <property type="entry name" value="cupin_PMI_type_I_N"/>
    <property type="match status" value="1"/>
</dbReference>
<evidence type="ECO:0000256" key="13">
    <source>
        <dbReference type="RuleBase" id="RU004189"/>
    </source>
</evidence>
<evidence type="ECO:0000256" key="14">
    <source>
        <dbReference type="SAM" id="MobiDB-lite"/>
    </source>
</evidence>
<feature type="compositionally biased region" description="Basic and acidic residues" evidence="14">
    <location>
        <begin position="313"/>
        <end position="322"/>
    </location>
</feature>
<evidence type="ECO:0000256" key="6">
    <source>
        <dbReference type="ARBA" id="ARBA00018236"/>
    </source>
</evidence>
<dbReference type="Pfam" id="PF01238">
    <property type="entry name" value="PMI_typeI_C"/>
    <property type="match status" value="1"/>
</dbReference>
<feature type="domain" description="Phosphomannose isomerase type I C-terminal" evidence="15">
    <location>
        <begin position="334"/>
        <end position="377"/>
    </location>
</feature>
<protein>
    <recommendedName>
        <fullName evidence="6">Mannose-6-phosphate isomerase</fullName>
        <ecNumber evidence="5">5.3.1.8</ecNumber>
    </recommendedName>
    <alternativeName>
        <fullName evidence="10">Phosphohexomutase</fullName>
    </alternativeName>
    <alternativeName>
        <fullName evidence="11">Phosphomannose isomerase</fullName>
    </alternativeName>
</protein>
<dbReference type="PRINTS" id="PR00714">
    <property type="entry name" value="MAN6PISMRASE"/>
</dbReference>
<dbReference type="Gene3D" id="1.10.441.10">
    <property type="entry name" value="Phosphomannose Isomerase, domain 2"/>
    <property type="match status" value="1"/>
</dbReference>
<proteinExistence type="inferred from homology"/>
<name>A0AAV9QHB0_9PEZI</name>
<dbReference type="InterPro" id="IPR046456">
    <property type="entry name" value="PMI_typeI_C"/>
</dbReference>
<evidence type="ECO:0000256" key="3">
    <source>
        <dbReference type="ARBA" id="ARBA00004666"/>
    </source>
</evidence>
<dbReference type="GO" id="GO:0005975">
    <property type="term" value="P:carbohydrate metabolic process"/>
    <property type="evidence" value="ECO:0007669"/>
    <property type="project" value="InterPro"/>
</dbReference>
<feature type="binding site" evidence="12">
    <location>
        <position position="134"/>
    </location>
    <ligand>
        <name>Zn(2+)</name>
        <dbReference type="ChEBI" id="CHEBI:29105"/>
    </ligand>
</feature>
<evidence type="ECO:0000259" key="16">
    <source>
        <dbReference type="Pfam" id="PF20511"/>
    </source>
</evidence>
<sequence>MSESVIQLKCDCNNYPWGRVGKESLAARLCSKTNPEFKLDDGKNYAEMWMGTYPELPSYSLKTGEKLQGILNANKEKLIGKTVLDKFDDNLPFLPKILSIAKALPLQIHPDKELSEKLHKENPDQFTDPNHKPEIAVALGKFEAFVGFKPLSDVHQLLRLEPLSQFLPASASASGGDGGQFDDDALRQVCVDMLKAPEDAVSSALSGLQSLPKDTLGKKNAYILDLIPRLADQYGKSDNGNLVALICMNYIVLEAGEALYIPADGIHAYLSGDIVECMARSNNVLNTGFCPPADRDSVDLFAKALTFKQHDPQEPILKRQASDKSSSGKTTEFKPPMSEFNMLVTELKGGETDTVKPVVGPSIMFVTSGNGTMKVDGGQELALDEGSIFFIGQGVSVEISAKGDLAAYRAYAE</sequence>
<comment type="cofactor">
    <cofactor evidence="12">
        <name>Zn(2+)</name>
        <dbReference type="ChEBI" id="CHEBI:29105"/>
    </cofactor>
    <text evidence="12">Binds 1 zinc ion per subunit.</text>
</comment>
<dbReference type="EMBL" id="JAXLQG010000004">
    <property type="protein sequence ID" value="KAK5540894.1"/>
    <property type="molecule type" value="Genomic_DNA"/>
</dbReference>
<comment type="similarity">
    <text evidence="4 13">Belongs to the mannose-6-phosphate isomerase type 1 family.</text>
</comment>
<comment type="pathway">
    <text evidence="3">Nucleotide-sugar biosynthesis; GDP-alpha-D-mannose biosynthesis; alpha-D-mannose 1-phosphate from D-fructose 6-phosphate: step 1/2.</text>
</comment>
<dbReference type="PIRSF" id="PIRSF001480">
    <property type="entry name" value="Mannose-6-phosphate_isomerase"/>
    <property type="match status" value="1"/>
</dbReference>
<accession>A0AAV9QHB0</accession>
<dbReference type="PANTHER" id="PTHR10309">
    <property type="entry name" value="MANNOSE-6-PHOSPHATE ISOMERASE"/>
    <property type="match status" value="1"/>
</dbReference>
<evidence type="ECO:0000256" key="12">
    <source>
        <dbReference type="PIRSR" id="PIRSR001480-2"/>
    </source>
</evidence>
<evidence type="ECO:0000256" key="2">
    <source>
        <dbReference type="ARBA" id="ARBA00002564"/>
    </source>
</evidence>
<dbReference type="InterPro" id="IPR001250">
    <property type="entry name" value="Man6P_Isoase-1"/>
</dbReference>
<comment type="function">
    <text evidence="2">Involved in the synthesis of the GDP-mannose and dolichol-phosphate-mannose required for a number of critical mannosyl transfer reactions.</text>
</comment>